<dbReference type="InterPro" id="IPR011701">
    <property type="entry name" value="MFS"/>
</dbReference>
<accession>A0A2U1FRH4</accession>
<feature type="transmembrane region" description="Helical" evidence="7">
    <location>
        <begin position="181"/>
        <end position="199"/>
    </location>
</feature>
<dbReference type="PROSITE" id="PS50850">
    <property type="entry name" value="MFS"/>
    <property type="match status" value="1"/>
</dbReference>
<dbReference type="InterPro" id="IPR005829">
    <property type="entry name" value="Sugar_transporter_CS"/>
</dbReference>
<protein>
    <submittedName>
        <fullName evidence="9">Putative MFS family arabinose efflux permease</fullName>
    </submittedName>
</protein>
<evidence type="ECO:0000313" key="9">
    <source>
        <dbReference type="EMBL" id="PVZ14773.1"/>
    </source>
</evidence>
<dbReference type="RefSeq" id="WP_243417775.1">
    <property type="nucleotide sequence ID" value="NZ_QEKW01000001.1"/>
</dbReference>
<dbReference type="Proteomes" id="UP000245639">
    <property type="component" value="Unassembled WGS sequence"/>
</dbReference>
<feature type="transmembrane region" description="Helical" evidence="7">
    <location>
        <begin position="88"/>
        <end position="104"/>
    </location>
</feature>
<dbReference type="Pfam" id="PF07690">
    <property type="entry name" value="MFS_1"/>
    <property type="match status" value="2"/>
</dbReference>
<dbReference type="CDD" id="cd17325">
    <property type="entry name" value="MFS_MdtG_SLC18_like"/>
    <property type="match status" value="1"/>
</dbReference>
<dbReference type="PROSITE" id="PS00216">
    <property type="entry name" value="SUGAR_TRANSPORT_1"/>
    <property type="match status" value="1"/>
</dbReference>
<feature type="domain" description="Major facilitator superfamily (MFS) profile" evidence="8">
    <location>
        <begin position="22"/>
        <end position="416"/>
    </location>
</feature>
<proteinExistence type="predicted"/>
<dbReference type="PANTHER" id="PTHR23517:SF3">
    <property type="entry name" value="INTEGRAL MEMBRANE TRANSPORT PROTEIN"/>
    <property type="match status" value="1"/>
</dbReference>
<comment type="caution">
    <text evidence="9">The sequence shown here is derived from an EMBL/GenBank/DDBJ whole genome shotgun (WGS) entry which is preliminary data.</text>
</comment>
<gene>
    <name evidence="9" type="ORF">C8D89_101641</name>
</gene>
<feature type="transmembrane region" description="Helical" evidence="7">
    <location>
        <begin position="252"/>
        <end position="271"/>
    </location>
</feature>
<evidence type="ECO:0000256" key="4">
    <source>
        <dbReference type="ARBA" id="ARBA00022692"/>
    </source>
</evidence>
<dbReference type="AlphaFoldDB" id="A0A2U1FRH4"/>
<dbReference type="GO" id="GO:0005886">
    <property type="term" value="C:plasma membrane"/>
    <property type="evidence" value="ECO:0007669"/>
    <property type="project" value="UniProtKB-SubCell"/>
</dbReference>
<evidence type="ECO:0000256" key="3">
    <source>
        <dbReference type="ARBA" id="ARBA00022475"/>
    </source>
</evidence>
<dbReference type="EMBL" id="QEKW01000001">
    <property type="protein sequence ID" value="PVZ14773.1"/>
    <property type="molecule type" value="Genomic_DNA"/>
</dbReference>
<reference evidence="9 10" key="1">
    <citation type="submission" date="2018-04" db="EMBL/GenBank/DDBJ databases">
        <title>Genomic Encyclopedia of Type Strains, Phase IV (KMG-IV): sequencing the most valuable type-strain genomes for metagenomic binning, comparative biology and taxonomic classification.</title>
        <authorList>
            <person name="Goeker M."/>
        </authorList>
    </citation>
    <scope>NUCLEOTIDE SEQUENCE [LARGE SCALE GENOMIC DNA]</scope>
    <source>
        <strain evidence="9 10">DSM 45771</strain>
    </source>
</reference>
<keyword evidence="2" id="KW-0813">Transport</keyword>
<evidence type="ECO:0000259" key="8">
    <source>
        <dbReference type="PROSITE" id="PS50850"/>
    </source>
</evidence>
<comment type="subcellular location">
    <subcellularLocation>
        <location evidence="1">Cell membrane</location>
        <topology evidence="1">Multi-pass membrane protein</topology>
    </subcellularLocation>
</comment>
<feature type="transmembrane region" description="Helical" evidence="7">
    <location>
        <begin position="277"/>
        <end position="294"/>
    </location>
</feature>
<dbReference type="InterPro" id="IPR050171">
    <property type="entry name" value="MFS_Transporters"/>
</dbReference>
<feature type="transmembrane region" description="Helical" evidence="7">
    <location>
        <begin position="328"/>
        <end position="350"/>
    </location>
</feature>
<feature type="transmembrane region" description="Helical" evidence="7">
    <location>
        <begin position="20"/>
        <end position="39"/>
    </location>
</feature>
<name>A0A2U1FRH4_9PSEU</name>
<keyword evidence="3" id="KW-1003">Cell membrane</keyword>
<dbReference type="Gene3D" id="1.20.1250.20">
    <property type="entry name" value="MFS general substrate transporter like domains"/>
    <property type="match status" value="2"/>
</dbReference>
<organism evidence="9 10">
    <name type="scientific">Actinomycetospora cinnamomea</name>
    <dbReference type="NCBI Taxonomy" id="663609"/>
    <lineage>
        <taxon>Bacteria</taxon>
        <taxon>Bacillati</taxon>
        <taxon>Actinomycetota</taxon>
        <taxon>Actinomycetes</taxon>
        <taxon>Pseudonocardiales</taxon>
        <taxon>Pseudonocardiaceae</taxon>
        <taxon>Actinomycetospora</taxon>
    </lineage>
</organism>
<evidence type="ECO:0000313" key="10">
    <source>
        <dbReference type="Proteomes" id="UP000245639"/>
    </source>
</evidence>
<keyword evidence="4 7" id="KW-0812">Transmembrane</keyword>
<evidence type="ECO:0000256" key="1">
    <source>
        <dbReference type="ARBA" id="ARBA00004651"/>
    </source>
</evidence>
<dbReference type="SUPFAM" id="SSF103473">
    <property type="entry name" value="MFS general substrate transporter"/>
    <property type="match status" value="1"/>
</dbReference>
<sequence>MRIPPVVGGRPVRLGLRANAGQFALLALVNLFVGGMVGLERTVTPLVGTEQFGLSELTVSMFVVAFGVTKALTNLYGGLVINRFTRKTVLTAGWVIGLPVPLMLAYGPAWWWVIAANVLLGVNQGLTWSMTVNMKIDLVGPRNRGLALGINETAGYLGVAVTALLTGALATRYGLRPAPELLGLAYVVAGLLLTVLVVRDTGDHAELERRNHHSPDPGRPPRLGAIMAETSWRNRTAAGASQAGLVNNLNDGLTWVILPVLLVAHAVSVGGVGLIKALYPFLWAVGMLGTGWLADRVGRKLPSVVGMWVQAAGLVVIVAGLARPLAAGVVGALLLGIGTALVYPALLAVVSDAVHPSHRAAALGVYRFWRDAGYAVGALVGGLVAAFASLEAAVLTAAGLTAASAIAAQLLMSETNPTAAAHPDHADGTGR</sequence>
<feature type="transmembrane region" description="Helical" evidence="7">
    <location>
        <begin position="301"/>
        <end position="322"/>
    </location>
</feature>
<evidence type="ECO:0000256" key="5">
    <source>
        <dbReference type="ARBA" id="ARBA00022989"/>
    </source>
</evidence>
<evidence type="ECO:0000256" key="2">
    <source>
        <dbReference type="ARBA" id="ARBA00022448"/>
    </source>
</evidence>
<dbReference type="GO" id="GO:0022857">
    <property type="term" value="F:transmembrane transporter activity"/>
    <property type="evidence" value="ECO:0007669"/>
    <property type="project" value="InterPro"/>
</dbReference>
<keyword evidence="5 7" id="KW-1133">Transmembrane helix</keyword>
<dbReference type="InterPro" id="IPR020846">
    <property type="entry name" value="MFS_dom"/>
</dbReference>
<dbReference type="InterPro" id="IPR036259">
    <property type="entry name" value="MFS_trans_sf"/>
</dbReference>
<feature type="transmembrane region" description="Helical" evidence="7">
    <location>
        <begin position="371"/>
        <end position="388"/>
    </location>
</feature>
<feature type="transmembrane region" description="Helical" evidence="7">
    <location>
        <begin position="59"/>
        <end position="81"/>
    </location>
</feature>
<dbReference type="PANTHER" id="PTHR23517">
    <property type="entry name" value="RESISTANCE PROTEIN MDTM, PUTATIVE-RELATED-RELATED"/>
    <property type="match status" value="1"/>
</dbReference>
<evidence type="ECO:0000256" key="7">
    <source>
        <dbReference type="SAM" id="Phobius"/>
    </source>
</evidence>
<keyword evidence="6 7" id="KW-0472">Membrane</keyword>
<keyword evidence="10" id="KW-1185">Reference proteome</keyword>
<feature type="transmembrane region" description="Helical" evidence="7">
    <location>
        <begin position="153"/>
        <end position="175"/>
    </location>
</feature>
<evidence type="ECO:0000256" key="6">
    <source>
        <dbReference type="ARBA" id="ARBA00023136"/>
    </source>
</evidence>